<dbReference type="EMBL" id="DS022262">
    <property type="protein sequence ID" value="EWG54729.1"/>
    <property type="molecule type" value="Genomic_DNA"/>
</dbReference>
<name>W7N510_GIBM7</name>
<dbReference type="Proteomes" id="UP000009096">
    <property type="component" value="Chromosome 11"/>
</dbReference>
<accession>W7N510</accession>
<organism evidence="1 2">
    <name type="scientific">Gibberella moniliformis (strain M3125 / FGSC 7600)</name>
    <name type="common">Maize ear and stalk rot fungus</name>
    <name type="synonym">Fusarium verticillioides</name>
    <dbReference type="NCBI Taxonomy" id="334819"/>
    <lineage>
        <taxon>Eukaryota</taxon>
        <taxon>Fungi</taxon>
        <taxon>Dikarya</taxon>
        <taxon>Ascomycota</taxon>
        <taxon>Pezizomycotina</taxon>
        <taxon>Sordariomycetes</taxon>
        <taxon>Hypocreomycetidae</taxon>
        <taxon>Hypocreales</taxon>
        <taxon>Nectriaceae</taxon>
        <taxon>Fusarium</taxon>
        <taxon>Fusarium fujikuroi species complex</taxon>
    </lineage>
</organism>
<reference evidence="1 2" key="1">
    <citation type="journal article" date="2010" name="Nature">
        <title>Comparative genomics reveals mobile pathogenicity chromosomes in Fusarium.</title>
        <authorList>
            <person name="Ma L.J."/>
            <person name="van der Does H.C."/>
            <person name="Borkovich K.A."/>
            <person name="Coleman J.J."/>
            <person name="Daboussi M.J."/>
            <person name="Di Pietro A."/>
            <person name="Dufresne M."/>
            <person name="Freitag M."/>
            <person name="Grabherr M."/>
            <person name="Henrissat B."/>
            <person name="Houterman P.M."/>
            <person name="Kang S."/>
            <person name="Shim W.B."/>
            <person name="Woloshuk C."/>
            <person name="Xie X."/>
            <person name="Xu J.R."/>
            <person name="Antoniw J."/>
            <person name="Baker S.E."/>
            <person name="Bluhm B.H."/>
            <person name="Breakspear A."/>
            <person name="Brown D.W."/>
            <person name="Butchko R.A."/>
            <person name="Chapman S."/>
            <person name="Coulson R."/>
            <person name="Coutinho P.M."/>
            <person name="Danchin E.G."/>
            <person name="Diener A."/>
            <person name="Gale L.R."/>
            <person name="Gardiner D.M."/>
            <person name="Goff S."/>
            <person name="Hammond-Kosack K.E."/>
            <person name="Hilburn K."/>
            <person name="Hua-Van A."/>
            <person name="Jonkers W."/>
            <person name="Kazan K."/>
            <person name="Kodira C.D."/>
            <person name="Koehrsen M."/>
            <person name="Kumar L."/>
            <person name="Lee Y.H."/>
            <person name="Li L."/>
            <person name="Manners J.M."/>
            <person name="Miranda-Saavedra D."/>
            <person name="Mukherjee M."/>
            <person name="Park G."/>
            <person name="Park J."/>
            <person name="Park S.Y."/>
            <person name="Proctor R.H."/>
            <person name="Regev A."/>
            <person name="Ruiz-Roldan M.C."/>
            <person name="Sain D."/>
            <person name="Sakthikumar S."/>
            <person name="Sykes S."/>
            <person name="Schwartz D.C."/>
            <person name="Turgeon B.G."/>
            <person name="Wapinski I."/>
            <person name="Yoder O."/>
            <person name="Young S."/>
            <person name="Zeng Q."/>
            <person name="Zhou S."/>
            <person name="Galagan J."/>
            <person name="Cuomo C.A."/>
            <person name="Kistler H.C."/>
            <person name="Rep M."/>
        </authorList>
    </citation>
    <scope>NUCLEOTIDE SEQUENCE [LARGE SCALE GENOMIC DNA]</scope>
    <source>
        <strain evidence="2">M3125 / FGSC 7600</strain>
    </source>
</reference>
<proteinExistence type="predicted"/>
<gene>
    <name evidence="1" type="ORF">FVEG_17382</name>
</gene>
<evidence type="ECO:0000313" key="1">
    <source>
        <dbReference type="EMBL" id="EWG54729.1"/>
    </source>
</evidence>
<dbReference type="RefSeq" id="XP_018760920.1">
    <property type="nucleotide sequence ID" value="XM_018906629.1"/>
</dbReference>
<sequence>MISPSLVDRHCRHGPSMDPKHAFPISIILCPFSQSLVRGPRYPRTASIHDLEKHRHTPRSYGPSPQSCSWNELCSATISRKTTTIVSCSFSLKLTCPNRAVQLMKQPLWHASAIGNNH</sequence>
<protein>
    <submittedName>
        <fullName evidence="1">Uncharacterized protein</fullName>
    </submittedName>
</protein>
<dbReference type="EMBL" id="CM000588">
    <property type="protein sequence ID" value="EWG54729.1"/>
    <property type="molecule type" value="Genomic_DNA"/>
</dbReference>
<dbReference type="VEuPathDB" id="FungiDB:FVEG_17382"/>
<keyword evidence="2" id="KW-1185">Reference proteome</keyword>
<dbReference type="AlphaFoldDB" id="W7N510"/>
<evidence type="ECO:0000313" key="2">
    <source>
        <dbReference type="Proteomes" id="UP000009096"/>
    </source>
</evidence>
<dbReference type="GeneID" id="30074258"/>
<dbReference type="KEGG" id="fvr:FVEG_17382"/>